<dbReference type="RefSeq" id="WP_170270592.1">
    <property type="nucleotide sequence ID" value="NZ_JABEQB010000008.1"/>
</dbReference>
<protein>
    <submittedName>
        <fullName evidence="1">Uncharacterized protein</fullName>
    </submittedName>
</protein>
<evidence type="ECO:0000313" key="1">
    <source>
        <dbReference type="EMBL" id="NNG66395.1"/>
    </source>
</evidence>
<name>A0A7Y2L677_9THEO</name>
<proteinExistence type="predicted"/>
<dbReference type="AlphaFoldDB" id="A0A7Y2L677"/>
<accession>A0A7Y2L677</accession>
<organism evidence="1 2">
    <name type="scientific">Caldanaerobacter subterraneus</name>
    <dbReference type="NCBI Taxonomy" id="911092"/>
    <lineage>
        <taxon>Bacteria</taxon>
        <taxon>Bacillati</taxon>
        <taxon>Bacillota</taxon>
        <taxon>Clostridia</taxon>
        <taxon>Thermoanaerobacterales</taxon>
        <taxon>Thermoanaerobacteraceae</taxon>
        <taxon>Caldanaerobacter</taxon>
    </lineage>
</organism>
<comment type="caution">
    <text evidence="1">The sequence shown here is derived from an EMBL/GenBank/DDBJ whole genome shotgun (WGS) entry which is preliminary data.</text>
</comment>
<evidence type="ECO:0000313" key="2">
    <source>
        <dbReference type="Proteomes" id="UP000529861"/>
    </source>
</evidence>
<sequence>MATYIVYMPVLLSDGEKDTEVKIVLDGNKATLRVNKKDYETIECDFDIESIVNELSEDFLEEIIKTLKENPEKVDEVEKRHDEIKERLKNEKNVPDFKSAVYKDGRKINPLDALDGEELLVSNEEDESDPELESLRLLDKLNEFGE</sequence>
<reference evidence="1 2" key="1">
    <citation type="submission" date="2020-04" db="EMBL/GenBank/DDBJ databases">
        <title>Draft genome sequence of Caldanaerobacter sunterraneus. strain 1523vc isolated from Griffin hot spring, Kamchatka, Russia.</title>
        <authorList>
            <person name="Toshchakov S.V."/>
            <person name="Podosokorskaya O.A."/>
            <person name="Kublanov I.V."/>
            <person name="Korzhenkov A."/>
            <person name="Patrushev M.V."/>
        </authorList>
    </citation>
    <scope>NUCLEOTIDE SEQUENCE [LARGE SCALE GENOMIC DNA]</scope>
    <source>
        <strain evidence="1 2">1523vc</strain>
    </source>
</reference>
<gene>
    <name evidence="1" type="ORF">HKI81_03970</name>
</gene>
<dbReference type="Proteomes" id="UP000529861">
    <property type="component" value="Unassembled WGS sequence"/>
</dbReference>
<dbReference type="EMBL" id="JABEQB010000008">
    <property type="protein sequence ID" value="NNG66395.1"/>
    <property type="molecule type" value="Genomic_DNA"/>
</dbReference>